<evidence type="ECO:0000313" key="3">
    <source>
        <dbReference type="Proteomes" id="UP000032900"/>
    </source>
</evidence>
<dbReference type="PANTHER" id="PTHR32305:SF15">
    <property type="entry name" value="PROTEIN RHSA-RELATED"/>
    <property type="match status" value="1"/>
</dbReference>
<accession>A0A0E9LQD9</accession>
<dbReference type="Gene3D" id="2.180.10.10">
    <property type="entry name" value="RHS repeat-associated core"/>
    <property type="match status" value="1"/>
</dbReference>
<comment type="caution">
    <text evidence="2">The sequence shown here is derived from an EMBL/GenBank/DDBJ whole genome shotgun (WGS) entry which is preliminary data.</text>
</comment>
<dbReference type="InterPro" id="IPR022385">
    <property type="entry name" value="Rhs_assc_core"/>
</dbReference>
<reference evidence="2 3" key="1">
    <citation type="journal article" date="2015" name="Microbes Environ.">
        <title>Distribution and evolution of nitrogen fixation genes in the phylum bacteroidetes.</title>
        <authorList>
            <person name="Inoue J."/>
            <person name="Oshima K."/>
            <person name="Suda W."/>
            <person name="Sakamoto M."/>
            <person name="Iino T."/>
            <person name="Noda S."/>
            <person name="Hongoh Y."/>
            <person name="Hattori M."/>
            <person name="Ohkuma M."/>
        </authorList>
    </citation>
    <scope>NUCLEOTIDE SEQUENCE [LARGE SCALE GENOMIC DNA]</scope>
    <source>
        <strain evidence="2">JCM 15548</strain>
    </source>
</reference>
<protein>
    <recommendedName>
        <fullName evidence="4">RHS repeat-associated core domain-containing protein</fullName>
    </recommendedName>
</protein>
<organism evidence="2 3">
    <name type="scientific">Geofilum rubicundum JCM 15548</name>
    <dbReference type="NCBI Taxonomy" id="1236989"/>
    <lineage>
        <taxon>Bacteria</taxon>
        <taxon>Pseudomonadati</taxon>
        <taxon>Bacteroidota</taxon>
        <taxon>Bacteroidia</taxon>
        <taxon>Marinilabiliales</taxon>
        <taxon>Marinilabiliaceae</taxon>
        <taxon>Geofilum</taxon>
    </lineage>
</organism>
<feature type="region of interest" description="Disordered" evidence="1">
    <location>
        <begin position="299"/>
        <end position="318"/>
    </location>
</feature>
<gene>
    <name evidence="2" type="ORF">JCM15548_14687</name>
</gene>
<dbReference type="InterPro" id="IPR050708">
    <property type="entry name" value="T6SS_VgrG/RHS"/>
</dbReference>
<dbReference type="NCBIfam" id="TIGR03696">
    <property type="entry name" value="Rhs_assc_core"/>
    <property type="match status" value="1"/>
</dbReference>
<evidence type="ECO:0000313" key="2">
    <source>
        <dbReference type="EMBL" id="GAO27832.1"/>
    </source>
</evidence>
<dbReference type="Proteomes" id="UP000032900">
    <property type="component" value="Unassembled WGS sequence"/>
</dbReference>
<dbReference type="PANTHER" id="PTHR32305">
    <property type="match status" value="1"/>
</dbReference>
<proteinExistence type="predicted"/>
<name>A0A0E9LQD9_9BACT</name>
<sequence length="347" mass="39340">MVDLIHHDEGVVKVTYGNGFTPIYSYEYFLKDHLGNTRVAFKRGSGETAIALQRSDYYSFGLRTMPYNPESDNKYLYNGKELQDETGWYDYGARMYDPALGRFHTVDPLAFKYSALSPYCYVGNRPTVAIDPDGREIVIVGPNKAQTYNDLAIIYATPMGRQMIEALHNSSNVYKIGGGGWFPTSSSYSPFWNRATYYQGDAEVRGNKYRSFEMLGHELYHAYQDETGNIKGRSKFSVEKEAVKFENYLRKIYSDGAGSQRLKYGGEELFGILEPTSFNTGGEKRDANTAKSYVQVNGGLGEAKQEGNEDEGTAKQDNTRVVLNANTFQRIFEYMENNNLQRVTIDF</sequence>
<dbReference type="STRING" id="1236989.JCM15548_14687"/>
<dbReference type="AlphaFoldDB" id="A0A0E9LQD9"/>
<dbReference type="EMBL" id="BAZW01000109">
    <property type="protein sequence ID" value="GAO27832.1"/>
    <property type="molecule type" value="Genomic_DNA"/>
</dbReference>
<evidence type="ECO:0000256" key="1">
    <source>
        <dbReference type="SAM" id="MobiDB-lite"/>
    </source>
</evidence>
<feature type="compositionally biased region" description="Basic and acidic residues" evidence="1">
    <location>
        <begin position="303"/>
        <end position="318"/>
    </location>
</feature>
<keyword evidence="3" id="KW-1185">Reference proteome</keyword>
<evidence type="ECO:0008006" key="4">
    <source>
        <dbReference type="Google" id="ProtNLM"/>
    </source>
</evidence>